<dbReference type="AlphaFoldDB" id="A0A1H7JQR0"/>
<evidence type="ECO:0000256" key="3">
    <source>
        <dbReference type="PROSITE-ProRule" id="PRU00339"/>
    </source>
</evidence>
<organism evidence="4 5">
    <name type="scientific">Aquimarina amphilecti</name>
    <dbReference type="NCBI Taxonomy" id="1038014"/>
    <lineage>
        <taxon>Bacteria</taxon>
        <taxon>Pseudomonadati</taxon>
        <taxon>Bacteroidota</taxon>
        <taxon>Flavobacteriia</taxon>
        <taxon>Flavobacteriales</taxon>
        <taxon>Flavobacteriaceae</taxon>
        <taxon>Aquimarina</taxon>
    </lineage>
</organism>
<name>A0A1H7JQR0_AQUAM</name>
<gene>
    <name evidence="4" type="ORF">SAMN04487910_1041</name>
</gene>
<dbReference type="InterPro" id="IPR019734">
    <property type="entry name" value="TPR_rpt"/>
</dbReference>
<feature type="repeat" description="TPR" evidence="3">
    <location>
        <begin position="80"/>
        <end position="113"/>
    </location>
</feature>
<reference evidence="4 5" key="1">
    <citation type="submission" date="2016-10" db="EMBL/GenBank/DDBJ databases">
        <authorList>
            <person name="de Groot N.N."/>
        </authorList>
    </citation>
    <scope>NUCLEOTIDE SEQUENCE [LARGE SCALE GENOMIC DNA]</scope>
    <source>
        <strain evidence="4 5">DSM 25232</strain>
    </source>
</reference>
<evidence type="ECO:0000256" key="1">
    <source>
        <dbReference type="ARBA" id="ARBA00022737"/>
    </source>
</evidence>
<dbReference type="SUPFAM" id="SSF48452">
    <property type="entry name" value="TPR-like"/>
    <property type="match status" value="3"/>
</dbReference>
<accession>A0A1H7JQR0</accession>
<dbReference type="InterPro" id="IPR051685">
    <property type="entry name" value="Ycf3/AcsC/BcsC/TPR_MFPF"/>
</dbReference>
<dbReference type="Proteomes" id="UP000198521">
    <property type="component" value="Unassembled WGS sequence"/>
</dbReference>
<evidence type="ECO:0000256" key="2">
    <source>
        <dbReference type="ARBA" id="ARBA00022803"/>
    </source>
</evidence>
<keyword evidence="1" id="KW-0677">Repeat</keyword>
<dbReference type="Pfam" id="PF14559">
    <property type="entry name" value="TPR_19"/>
    <property type="match status" value="1"/>
</dbReference>
<keyword evidence="2 3" id="KW-0802">TPR repeat</keyword>
<protein>
    <submittedName>
        <fullName evidence="4">Tetratricopeptide repeat-containing protein</fullName>
    </submittedName>
</protein>
<keyword evidence="5" id="KW-1185">Reference proteome</keyword>
<proteinExistence type="predicted"/>
<dbReference type="PANTHER" id="PTHR44943:SF8">
    <property type="entry name" value="TPR REPEAT-CONTAINING PROTEIN MJ0263"/>
    <property type="match status" value="1"/>
</dbReference>
<feature type="repeat" description="TPR" evidence="3">
    <location>
        <begin position="319"/>
        <end position="352"/>
    </location>
</feature>
<dbReference type="Pfam" id="PF13181">
    <property type="entry name" value="TPR_8"/>
    <property type="match status" value="1"/>
</dbReference>
<dbReference type="EMBL" id="FOAB01000002">
    <property type="protein sequence ID" value="SEK75795.1"/>
    <property type="molecule type" value="Genomic_DNA"/>
</dbReference>
<dbReference type="PROSITE" id="PS50005">
    <property type="entry name" value="TPR"/>
    <property type="match status" value="2"/>
</dbReference>
<evidence type="ECO:0000313" key="4">
    <source>
        <dbReference type="EMBL" id="SEK75795.1"/>
    </source>
</evidence>
<dbReference type="STRING" id="1038014.SAMN04487910_1041"/>
<dbReference type="RefSeq" id="WP_091406367.1">
    <property type="nucleotide sequence ID" value="NZ_FOAB01000002.1"/>
</dbReference>
<dbReference type="InterPro" id="IPR011990">
    <property type="entry name" value="TPR-like_helical_dom_sf"/>
</dbReference>
<dbReference type="PANTHER" id="PTHR44943">
    <property type="entry name" value="CELLULOSE SYNTHASE OPERON PROTEIN C"/>
    <property type="match status" value="1"/>
</dbReference>
<dbReference type="Gene3D" id="1.25.40.10">
    <property type="entry name" value="Tetratricopeptide repeat domain"/>
    <property type="match status" value="2"/>
</dbReference>
<dbReference type="OrthoDB" id="1465784at2"/>
<dbReference type="PROSITE" id="PS50293">
    <property type="entry name" value="TPR_REGION"/>
    <property type="match status" value="2"/>
</dbReference>
<evidence type="ECO:0000313" key="5">
    <source>
        <dbReference type="Proteomes" id="UP000198521"/>
    </source>
</evidence>
<sequence length="458" mass="53316">MPKLWRYILICLIFLGGGVNLALAQEPESLKKIEILDDLGDVSDIFRESFFEALKQRAITNYDKAIVALERCISANPKPVVLYYELGRNYLELKQYDKAIVNFQKVLKERPNDRYVLELLFEIYFTQGKYSESVEVVERLVTFDSMYKEQLANLYFLEARYDDALRVVDELIEELGLDSYRDKLRKKITLKISNPNSQITRLQEKIASNPKEEQNYLNLIYLYSQDNQVEKAYGTAQLLLKEKPKSKLAHLALYKFYLDDNLPKDAINSMKIVLSSDKIDEESKYKVINDFLIFVDKNPQYETQLIEVTKVFSDDSGSSKVFTEIGNYFYEKDKKEQALNYYERGIKDNASNFGILRKMLLLQLDLERYEKAKVGSELAIEMYPSQPILYLVSGVSLINLSNYEEAIEILSIGMDYIIDDFKMESDFYDQIGEAYMKMGNVAKASEYKERSVQLKKKS</sequence>
<dbReference type="SMART" id="SM00028">
    <property type="entry name" value="TPR"/>
    <property type="match status" value="6"/>
</dbReference>